<sequence>MHLANASIQILRRATCVLTFYFRG</sequence>
<proteinExistence type="predicted"/>
<evidence type="ECO:0000313" key="1">
    <source>
        <dbReference type="EMBL" id="JAD62095.1"/>
    </source>
</evidence>
<reference evidence="1" key="1">
    <citation type="submission" date="2014-09" db="EMBL/GenBank/DDBJ databases">
        <authorList>
            <person name="Magalhaes I.L.F."/>
            <person name="Oliveira U."/>
            <person name="Santos F.R."/>
            <person name="Vidigal T.H.D.A."/>
            <person name="Brescovit A.D."/>
            <person name="Santos A.J."/>
        </authorList>
    </citation>
    <scope>NUCLEOTIDE SEQUENCE</scope>
    <source>
        <tissue evidence="1">Shoot tissue taken approximately 20 cm above the soil surface</tissue>
    </source>
</reference>
<name>A0A0A9BLN3_ARUDO</name>
<dbReference type="AlphaFoldDB" id="A0A0A9BLN3"/>
<protein>
    <submittedName>
        <fullName evidence="1">Uncharacterized protein</fullName>
    </submittedName>
</protein>
<reference evidence="1" key="2">
    <citation type="journal article" date="2015" name="Data Brief">
        <title>Shoot transcriptome of the giant reed, Arundo donax.</title>
        <authorList>
            <person name="Barrero R.A."/>
            <person name="Guerrero F.D."/>
            <person name="Moolhuijzen P."/>
            <person name="Goolsby J.A."/>
            <person name="Tidwell J."/>
            <person name="Bellgard S.E."/>
            <person name="Bellgard M.I."/>
        </authorList>
    </citation>
    <scope>NUCLEOTIDE SEQUENCE</scope>
    <source>
        <tissue evidence="1">Shoot tissue taken approximately 20 cm above the soil surface</tissue>
    </source>
</reference>
<dbReference type="EMBL" id="GBRH01235800">
    <property type="protein sequence ID" value="JAD62095.1"/>
    <property type="molecule type" value="Transcribed_RNA"/>
</dbReference>
<organism evidence="1">
    <name type="scientific">Arundo donax</name>
    <name type="common">Giant reed</name>
    <name type="synonym">Donax arundinaceus</name>
    <dbReference type="NCBI Taxonomy" id="35708"/>
    <lineage>
        <taxon>Eukaryota</taxon>
        <taxon>Viridiplantae</taxon>
        <taxon>Streptophyta</taxon>
        <taxon>Embryophyta</taxon>
        <taxon>Tracheophyta</taxon>
        <taxon>Spermatophyta</taxon>
        <taxon>Magnoliopsida</taxon>
        <taxon>Liliopsida</taxon>
        <taxon>Poales</taxon>
        <taxon>Poaceae</taxon>
        <taxon>PACMAD clade</taxon>
        <taxon>Arundinoideae</taxon>
        <taxon>Arundineae</taxon>
        <taxon>Arundo</taxon>
    </lineage>
</organism>
<accession>A0A0A9BLN3</accession>